<reference evidence="1 2" key="1">
    <citation type="submission" date="2019-06" db="EMBL/GenBank/DDBJ databases">
        <title>Sorghum-associated microbial communities from plants grown in Nebraska, USA.</title>
        <authorList>
            <person name="Schachtman D."/>
        </authorList>
    </citation>
    <scope>NUCLEOTIDE SEQUENCE [LARGE SCALE GENOMIC DNA]</scope>
    <source>
        <strain evidence="1 2">2482</strain>
    </source>
</reference>
<dbReference type="AlphaFoldDB" id="A0A561DEA0"/>
<keyword evidence="2" id="KW-1185">Reference proteome</keyword>
<dbReference type="EMBL" id="VIVN01000005">
    <property type="protein sequence ID" value="TWE01638.1"/>
    <property type="molecule type" value="Genomic_DNA"/>
</dbReference>
<dbReference type="Proteomes" id="UP000319671">
    <property type="component" value="Unassembled WGS sequence"/>
</dbReference>
<dbReference type="RefSeq" id="WP_186446442.1">
    <property type="nucleotide sequence ID" value="NZ_VIVN01000005.1"/>
</dbReference>
<name>A0A561DEA0_9BACI</name>
<accession>A0A561DEA0</accession>
<organism evidence="1 2">
    <name type="scientific">Neobacillus bataviensis</name>
    <dbReference type="NCBI Taxonomy" id="220685"/>
    <lineage>
        <taxon>Bacteria</taxon>
        <taxon>Bacillati</taxon>
        <taxon>Bacillota</taxon>
        <taxon>Bacilli</taxon>
        <taxon>Bacillales</taxon>
        <taxon>Bacillaceae</taxon>
        <taxon>Neobacillus</taxon>
    </lineage>
</organism>
<comment type="caution">
    <text evidence="1">The sequence shown here is derived from an EMBL/GenBank/DDBJ whole genome shotgun (WGS) entry which is preliminary data.</text>
</comment>
<gene>
    <name evidence="1" type="ORF">FB550_1053</name>
</gene>
<evidence type="ECO:0000313" key="1">
    <source>
        <dbReference type="EMBL" id="TWE01638.1"/>
    </source>
</evidence>
<proteinExistence type="predicted"/>
<sequence length="52" mass="6650">MNEQWKKLVENFKEMGYTPRDNQMIVHFYDMMKEQHKIMKKYYEDDENERDD</sequence>
<protein>
    <submittedName>
        <fullName evidence="1">Uncharacterized protein</fullName>
    </submittedName>
</protein>
<evidence type="ECO:0000313" key="2">
    <source>
        <dbReference type="Proteomes" id="UP000319671"/>
    </source>
</evidence>